<dbReference type="InterPro" id="IPR010985">
    <property type="entry name" value="Ribbon_hlx_hlx"/>
</dbReference>
<organism evidence="2 3">
    <name type="scientific">Rhizobium oryzicola</name>
    <dbReference type="NCBI Taxonomy" id="1232668"/>
    <lineage>
        <taxon>Bacteria</taxon>
        <taxon>Pseudomonadati</taxon>
        <taxon>Pseudomonadota</taxon>
        <taxon>Alphaproteobacteria</taxon>
        <taxon>Hyphomicrobiales</taxon>
        <taxon>Rhizobiaceae</taxon>
        <taxon>Rhizobium/Agrobacterium group</taxon>
        <taxon>Rhizobium</taxon>
    </lineage>
</organism>
<name>A0ABT8T3K1_9HYPH</name>
<proteinExistence type="predicted"/>
<evidence type="ECO:0000313" key="2">
    <source>
        <dbReference type="EMBL" id="MDO1584467.1"/>
    </source>
</evidence>
<reference evidence="2" key="2">
    <citation type="submission" date="2023-07" db="EMBL/GenBank/DDBJ databases">
        <authorList>
            <person name="Sun H."/>
        </authorList>
    </citation>
    <scope>NUCLEOTIDE SEQUENCE</scope>
    <source>
        <strain evidence="2">05753</strain>
    </source>
</reference>
<feature type="domain" description="Ribbon-helix-helix protein CopG" evidence="1">
    <location>
        <begin position="3"/>
        <end position="42"/>
    </location>
</feature>
<sequence>MAVLTIKVADETLSEIDALARRLDRPQSEIIELAITDLAERENRDLAEIEAGLADAQRDDFASDEEVSLVLAKYAPSRI</sequence>
<gene>
    <name evidence="2" type="ORF">Q2T52_20465</name>
</gene>
<reference evidence="2" key="1">
    <citation type="journal article" date="2015" name="Int. J. Syst. Evol. Microbiol.">
        <title>Rhizobium oryzicola sp. nov., potential plant-growth-promoting endophytic bacteria isolated from rice roots.</title>
        <authorList>
            <person name="Zhang X.X."/>
            <person name="Gao J.S."/>
            <person name="Cao Y.H."/>
            <person name="Sheirdil R.A."/>
            <person name="Wang X.C."/>
            <person name="Zhang L."/>
        </authorList>
    </citation>
    <scope>NUCLEOTIDE SEQUENCE</scope>
    <source>
        <strain evidence="2">05753</strain>
    </source>
</reference>
<keyword evidence="3" id="KW-1185">Reference proteome</keyword>
<protein>
    <submittedName>
        <fullName evidence="2">Ribbon-helix-helix protein, CopG family</fullName>
    </submittedName>
</protein>
<dbReference type="Pfam" id="PF01402">
    <property type="entry name" value="RHH_1"/>
    <property type="match status" value="1"/>
</dbReference>
<dbReference type="RefSeq" id="WP_302078703.1">
    <property type="nucleotide sequence ID" value="NZ_JAUKWQ010000008.1"/>
</dbReference>
<accession>A0ABT8T3K1</accession>
<dbReference type="Proteomes" id="UP001169006">
    <property type="component" value="Unassembled WGS sequence"/>
</dbReference>
<dbReference type="PANTHER" id="PTHR40688:SF2">
    <property type="entry name" value="RIBBON-HELIX-HELIX PROTEIN COPG DOMAIN-CONTAINING PROTEIN"/>
    <property type="match status" value="1"/>
</dbReference>
<dbReference type="PANTHER" id="PTHR40688">
    <property type="match status" value="1"/>
</dbReference>
<dbReference type="InterPro" id="IPR002145">
    <property type="entry name" value="CopG"/>
</dbReference>
<dbReference type="SUPFAM" id="SSF47598">
    <property type="entry name" value="Ribbon-helix-helix"/>
    <property type="match status" value="1"/>
</dbReference>
<evidence type="ECO:0000313" key="3">
    <source>
        <dbReference type="Proteomes" id="UP001169006"/>
    </source>
</evidence>
<dbReference type="EMBL" id="JAUKWQ010000008">
    <property type="protein sequence ID" value="MDO1584467.1"/>
    <property type="molecule type" value="Genomic_DNA"/>
</dbReference>
<comment type="caution">
    <text evidence="2">The sequence shown here is derived from an EMBL/GenBank/DDBJ whole genome shotgun (WGS) entry which is preliminary data.</text>
</comment>
<evidence type="ECO:0000259" key="1">
    <source>
        <dbReference type="Pfam" id="PF01402"/>
    </source>
</evidence>
<dbReference type="InterPro" id="IPR052991">
    <property type="entry name" value="Non-func_TypeII_TA_Antitoxin"/>
</dbReference>